<accession>A0A7M1QUG0</accession>
<proteinExistence type="predicted"/>
<dbReference type="RefSeq" id="WP_197551035.1">
    <property type="nucleotide sequence ID" value="NZ_CP063213.1"/>
</dbReference>
<organism evidence="1 2">
    <name type="scientific">Trueperella pecoris</name>
    <dbReference type="NCBI Taxonomy" id="2733571"/>
    <lineage>
        <taxon>Bacteria</taxon>
        <taxon>Bacillati</taxon>
        <taxon>Actinomycetota</taxon>
        <taxon>Actinomycetes</taxon>
        <taxon>Actinomycetales</taxon>
        <taxon>Actinomycetaceae</taxon>
        <taxon>Trueperella</taxon>
    </lineage>
</organism>
<sequence>MNATLTNISREDFAASVRDVVISIFDGANVQTIHESIDLPAVVSHAWAHYLEWNQRPSTKDIASLVSTHFWQYYLLGSKTFRADEFPAGALAYAEQRYGGRATFEPSPYERSCEDENILAGYITITGGSFDTEQLEVNWFTTCRDEG</sequence>
<protein>
    <submittedName>
        <fullName evidence="1">Uncharacterized protein</fullName>
    </submittedName>
</protein>
<gene>
    <name evidence="1" type="ORF">INS88_09425</name>
</gene>
<evidence type="ECO:0000313" key="1">
    <source>
        <dbReference type="EMBL" id="QOR45463.1"/>
    </source>
</evidence>
<dbReference type="Proteomes" id="UP000595053">
    <property type="component" value="Chromosome"/>
</dbReference>
<reference evidence="1 2" key="1">
    <citation type="submission" date="2020-10" db="EMBL/GenBank/DDBJ databases">
        <title>Trueperella pecoris sp. nov. isolated from bovine and porcine specimens.</title>
        <authorList>
            <person name="Schoenecker L."/>
            <person name="Schnydrig P."/>
            <person name="Brodard I."/>
            <person name="Thomann A."/>
            <person name="Hemphill A."/>
            <person name="Rodriguez-Campos S."/>
            <person name="Perreten V."/>
            <person name="Jores J."/>
            <person name="Kittl S."/>
        </authorList>
    </citation>
    <scope>NUCLEOTIDE SEQUENCE [LARGE SCALE GENOMIC DNA]</scope>
    <source>
        <strain evidence="1 2">15A0121</strain>
    </source>
</reference>
<evidence type="ECO:0000313" key="2">
    <source>
        <dbReference type="Proteomes" id="UP000595053"/>
    </source>
</evidence>
<name>A0A7M1QUG0_9ACTO</name>
<dbReference type="EMBL" id="CP063213">
    <property type="protein sequence ID" value="QOR45463.1"/>
    <property type="molecule type" value="Genomic_DNA"/>
</dbReference>
<keyword evidence="2" id="KW-1185">Reference proteome</keyword>
<dbReference type="AlphaFoldDB" id="A0A7M1QUG0"/>